<dbReference type="EMBL" id="MU154524">
    <property type="protein sequence ID" value="KAF9501159.1"/>
    <property type="molecule type" value="Genomic_DNA"/>
</dbReference>
<evidence type="ECO:0000256" key="7">
    <source>
        <dbReference type="RuleBase" id="RU367138"/>
    </source>
</evidence>
<gene>
    <name evidence="9" type="ORF">BDN71DRAFT_1479720</name>
</gene>
<reference evidence="9" key="1">
    <citation type="submission" date="2020-11" db="EMBL/GenBank/DDBJ databases">
        <authorList>
            <consortium name="DOE Joint Genome Institute"/>
            <person name="Ahrendt S."/>
            <person name="Riley R."/>
            <person name="Andreopoulos W."/>
            <person name="Labutti K."/>
            <person name="Pangilinan J."/>
            <person name="Ruiz-Duenas F.J."/>
            <person name="Barrasa J.M."/>
            <person name="Sanchez-Garcia M."/>
            <person name="Camarero S."/>
            <person name="Miyauchi S."/>
            <person name="Serrano A."/>
            <person name="Linde D."/>
            <person name="Babiker R."/>
            <person name="Drula E."/>
            <person name="Ayuso-Fernandez I."/>
            <person name="Pacheco R."/>
            <person name="Padilla G."/>
            <person name="Ferreira P."/>
            <person name="Barriuso J."/>
            <person name="Kellner H."/>
            <person name="Castanera R."/>
            <person name="Alfaro M."/>
            <person name="Ramirez L."/>
            <person name="Pisabarro A.G."/>
            <person name="Kuo A."/>
            <person name="Tritt A."/>
            <person name="Lipzen A."/>
            <person name="He G."/>
            <person name="Yan M."/>
            <person name="Ng V."/>
            <person name="Cullen D."/>
            <person name="Martin F."/>
            <person name="Rosso M.-N."/>
            <person name="Henrissat B."/>
            <person name="Hibbett D."/>
            <person name="Martinez A.T."/>
            <person name="Grigoriev I.V."/>
        </authorList>
    </citation>
    <scope>NUCLEOTIDE SEQUENCE</scope>
    <source>
        <strain evidence="9">ATCC 90797</strain>
    </source>
</reference>
<dbReference type="InterPro" id="IPR017850">
    <property type="entry name" value="Alkaline_phosphatase_core_sf"/>
</dbReference>
<keyword evidence="7" id="KW-0812">Transmembrane</keyword>
<keyword evidence="10" id="KW-1185">Reference proteome</keyword>
<protein>
    <recommendedName>
        <fullName evidence="4 7">GPI ethanolamine phosphate transferase 1</fullName>
        <ecNumber evidence="7">2.-.-.-</ecNumber>
    </recommendedName>
</protein>
<feature type="transmembrane region" description="Helical" evidence="7">
    <location>
        <begin position="558"/>
        <end position="577"/>
    </location>
</feature>
<proteinExistence type="inferred from homology"/>
<keyword evidence="7" id="KW-1133">Transmembrane helix</keyword>
<evidence type="ECO:0000256" key="3">
    <source>
        <dbReference type="ARBA" id="ARBA00008400"/>
    </source>
</evidence>
<dbReference type="Proteomes" id="UP000807025">
    <property type="component" value="Unassembled WGS sequence"/>
</dbReference>
<keyword evidence="5 7" id="KW-0337">GPI-anchor biosynthesis</keyword>
<keyword evidence="6 7" id="KW-0256">Endoplasmic reticulum</keyword>
<evidence type="ECO:0000313" key="10">
    <source>
        <dbReference type="Proteomes" id="UP000807025"/>
    </source>
</evidence>
<dbReference type="GO" id="GO:0005789">
    <property type="term" value="C:endoplasmic reticulum membrane"/>
    <property type="evidence" value="ECO:0007669"/>
    <property type="project" value="UniProtKB-SubCell"/>
</dbReference>
<dbReference type="Pfam" id="PF04987">
    <property type="entry name" value="PigN"/>
    <property type="match status" value="2"/>
</dbReference>
<comment type="caution">
    <text evidence="9">The sequence shown here is derived from an EMBL/GenBank/DDBJ whole genome shotgun (WGS) entry which is preliminary data.</text>
</comment>
<dbReference type="PANTHER" id="PTHR12250:SF0">
    <property type="entry name" value="GPI ETHANOLAMINE PHOSPHATE TRANSFERASE 1"/>
    <property type="match status" value="1"/>
</dbReference>
<comment type="subcellular location">
    <subcellularLocation>
        <location evidence="1 7">Endoplasmic reticulum membrane</location>
        <topology evidence="1 7">Multi-pass membrane protein</topology>
    </subcellularLocation>
</comment>
<evidence type="ECO:0000256" key="2">
    <source>
        <dbReference type="ARBA" id="ARBA00004687"/>
    </source>
</evidence>
<dbReference type="EC" id="2.-.-.-" evidence="7"/>
<dbReference type="SUPFAM" id="SSF53649">
    <property type="entry name" value="Alkaline phosphatase-like"/>
    <property type="match status" value="1"/>
</dbReference>
<feature type="transmembrane region" description="Helical" evidence="7">
    <location>
        <begin position="442"/>
        <end position="459"/>
    </location>
</feature>
<comment type="similarity">
    <text evidence="3 7">Belongs to the PIGG/PIGN/PIGO family. PIGN subfamily.</text>
</comment>
<evidence type="ECO:0000259" key="8">
    <source>
        <dbReference type="Pfam" id="PF04987"/>
    </source>
</evidence>
<evidence type="ECO:0000256" key="6">
    <source>
        <dbReference type="ARBA" id="ARBA00022824"/>
    </source>
</evidence>
<dbReference type="InterPro" id="IPR007070">
    <property type="entry name" value="GPI_EtnP_transferase_1"/>
</dbReference>
<evidence type="ECO:0000313" key="9">
    <source>
        <dbReference type="EMBL" id="KAF9501159.1"/>
    </source>
</evidence>
<feature type="transmembrane region" description="Helical" evidence="7">
    <location>
        <begin position="355"/>
        <end position="376"/>
    </location>
</feature>
<evidence type="ECO:0000256" key="4">
    <source>
        <dbReference type="ARBA" id="ARBA00020831"/>
    </source>
</evidence>
<dbReference type="OrthoDB" id="2748310at2759"/>
<keyword evidence="7" id="KW-0472">Membrane</keyword>
<comment type="function">
    <text evidence="7">Ethanolamine phosphate transferase involved in glycosylphosphatidylinositol-anchor biosynthesis. Transfers ethanolamine phosphate to the first alpha-1,4-linked mannose of the glycosylphosphatidylinositol precursor of GPI-anchor.</text>
</comment>
<feature type="transmembrane region" description="Helical" evidence="7">
    <location>
        <begin position="388"/>
        <end position="410"/>
    </location>
</feature>
<feature type="transmembrane region" description="Helical" evidence="7">
    <location>
        <begin position="643"/>
        <end position="671"/>
    </location>
</feature>
<sequence>MVSNDMSPVSVPSSLAKRLVLIIGDRLRADLLISVMEHSGAFGVSHARVPTLTRPGHVAIIGERFDGYWDVEFDSIFNQPSTKFSFGFPGVQSMFSRRAAPGKIRDWYYEDNASALDFWVLENLEKLFRSSTDDPILASQLNADKNVFFLRLGGLDITGHSYRPHSKEHMNNIQAVDRIVRAYSQTSFLFTADHGMSVTSVHGDGHPDNIRTPLIAWGAGIRADITAMATLLGLQWPAHSVGILPDADSSRPGYLALSAGEETVARASLANANANALLEHYHVKHETNQGRRLFYKPFERLEGRADVNIAARASTLQRAQTAMGVNDWKAVHNESLVLIQAALEGLRYLQTYDSFLIHVIVTAGYVGWAAYSSLYISRPLDQSLSQRASPRASTIITVLVTLVLCCSWTAYAHGEIWVYALVTAGVVWPLLAWPRNFLKKRVGLYLAWASSCSTIALFHTPVDAKENLPKLRVLYLASPLLAIVLGAKSDNALEKTTAYLIGFGVWFVVLSVNAEGLFYLAYAMTLQIWIEVETNLRNEQHVASSGEYRSLRLDDTRIAVFFLFFVQFAFFGAGKSFRLKFSPSSHPFLGLVITFKPFLVFGLLADIPYVIVSVSLATLNARPHLPPSQFCFRSRYMVTSTLFYQPVSCFCVMSLLLLWSTGICAAGEYLMADSFRLDREKVY</sequence>
<dbReference type="GO" id="GO:0051377">
    <property type="term" value="F:mannose-ethanolamine phosphotransferase activity"/>
    <property type="evidence" value="ECO:0007669"/>
    <property type="project" value="UniProtKB-UniRule"/>
</dbReference>
<feature type="transmembrane region" description="Helical" evidence="7">
    <location>
        <begin position="598"/>
        <end position="619"/>
    </location>
</feature>
<comment type="pathway">
    <text evidence="2 7">Glycolipid biosynthesis; glycosylphosphatidylinositol-anchor biosynthesis.</text>
</comment>
<comment type="caution">
    <text evidence="7">Lacks conserved residue(s) required for the propagation of feature annotation.</text>
</comment>
<keyword evidence="7" id="KW-0808">Transferase</keyword>
<evidence type="ECO:0000256" key="1">
    <source>
        <dbReference type="ARBA" id="ARBA00004477"/>
    </source>
</evidence>
<evidence type="ECO:0000256" key="5">
    <source>
        <dbReference type="ARBA" id="ARBA00022502"/>
    </source>
</evidence>
<organism evidence="9 10">
    <name type="scientific">Pleurotus eryngii</name>
    <name type="common">Boletus of the steppes</name>
    <dbReference type="NCBI Taxonomy" id="5323"/>
    <lineage>
        <taxon>Eukaryota</taxon>
        <taxon>Fungi</taxon>
        <taxon>Dikarya</taxon>
        <taxon>Basidiomycota</taxon>
        <taxon>Agaricomycotina</taxon>
        <taxon>Agaricomycetes</taxon>
        <taxon>Agaricomycetidae</taxon>
        <taxon>Agaricales</taxon>
        <taxon>Pleurotineae</taxon>
        <taxon>Pleurotaceae</taxon>
        <taxon>Pleurotus</taxon>
    </lineage>
</organism>
<feature type="domain" description="GPI ethanolamine phosphate transferase 1 C-terminal" evidence="8">
    <location>
        <begin position="344"/>
        <end position="405"/>
    </location>
</feature>
<feature type="transmembrane region" description="Helical" evidence="7">
    <location>
        <begin position="416"/>
        <end position="433"/>
    </location>
</feature>
<dbReference type="GO" id="GO:0006506">
    <property type="term" value="P:GPI anchor biosynthetic process"/>
    <property type="evidence" value="ECO:0007669"/>
    <property type="project" value="UniProtKB-KW"/>
</dbReference>
<dbReference type="PANTHER" id="PTHR12250">
    <property type="entry name" value="PHOSPHATIDYLINOSITOL GLYCAN, CLASS N"/>
    <property type="match status" value="1"/>
</dbReference>
<accession>A0A9P6DJM7</accession>
<name>A0A9P6DJM7_PLEER</name>
<feature type="domain" description="GPI ethanolamine phosphate transferase 1 C-terminal" evidence="8">
    <location>
        <begin position="475"/>
        <end position="632"/>
    </location>
</feature>
<feature type="transmembrane region" description="Helical" evidence="7">
    <location>
        <begin position="499"/>
        <end position="522"/>
    </location>
</feature>
<dbReference type="InterPro" id="IPR017852">
    <property type="entry name" value="GPI_EtnP_transferase_1_C"/>
</dbReference>
<dbReference type="Gene3D" id="3.40.720.10">
    <property type="entry name" value="Alkaline Phosphatase, subunit A"/>
    <property type="match status" value="1"/>
</dbReference>
<dbReference type="AlphaFoldDB" id="A0A9P6DJM7"/>